<evidence type="ECO:0000313" key="8">
    <source>
        <dbReference type="EMBL" id="GMG26390.1"/>
    </source>
</evidence>
<keyword evidence="5" id="KW-0804">Transcription</keyword>
<reference evidence="8" key="1">
    <citation type="submission" date="2023-04" db="EMBL/GenBank/DDBJ databases">
        <title>Aspergillus oryzae NBRC 4228.</title>
        <authorList>
            <person name="Ichikawa N."/>
            <person name="Sato H."/>
            <person name="Tonouchi N."/>
        </authorList>
    </citation>
    <scope>NUCLEOTIDE SEQUENCE</scope>
    <source>
        <strain evidence="8">NBRC 4228</strain>
    </source>
</reference>
<dbReference type="Proteomes" id="UP001165205">
    <property type="component" value="Unassembled WGS sequence"/>
</dbReference>
<dbReference type="CDD" id="cd12148">
    <property type="entry name" value="fungal_TF_MHR"/>
    <property type="match status" value="1"/>
</dbReference>
<dbReference type="GO" id="GO:0008270">
    <property type="term" value="F:zinc ion binding"/>
    <property type="evidence" value="ECO:0007669"/>
    <property type="project" value="InterPro"/>
</dbReference>
<proteinExistence type="predicted"/>
<keyword evidence="1" id="KW-0479">Metal-binding</keyword>
<dbReference type="CDD" id="cd00067">
    <property type="entry name" value="GAL4"/>
    <property type="match status" value="1"/>
</dbReference>
<dbReference type="PANTHER" id="PTHR47660">
    <property type="entry name" value="TRANSCRIPTION FACTOR WITH C2H2 AND ZN(2)-CYS(6) DNA BINDING DOMAIN (EUROFUNG)-RELATED-RELATED"/>
    <property type="match status" value="1"/>
</dbReference>
<evidence type="ECO:0000256" key="2">
    <source>
        <dbReference type="ARBA" id="ARBA00022833"/>
    </source>
</evidence>
<keyword evidence="6" id="KW-0539">Nucleus</keyword>
<dbReference type="PROSITE" id="PS50048">
    <property type="entry name" value="ZN2_CY6_FUNGAL_2"/>
    <property type="match status" value="1"/>
</dbReference>
<dbReference type="GO" id="GO:0003677">
    <property type="term" value="F:DNA binding"/>
    <property type="evidence" value="ECO:0007669"/>
    <property type="project" value="UniProtKB-KW"/>
</dbReference>
<dbReference type="InterPro" id="IPR001138">
    <property type="entry name" value="Zn2Cys6_DnaBD"/>
</dbReference>
<dbReference type="Gene3D" id="4.10.240.10">
    <property type="entry name" value="Zn(2)-C6 fungal-type DNA-binding domain"/>
    <property type="match status" value="1"/>
</dbReference>
<keyword evidence="3" id="KW-0805">Transcription regulation</keyword>
<evidence type="ECO:0000256" key="4">
    <source>
        <dbReference type="ARBA" id="ARBA00023125"/>
    </source>
</evidence>
<name>A0AAN4YGR3_ASPOZ</name>
<evidence type="ECO:0000256" key="3">
    <source>
        <dbReference type="ARBA" id="ARBA00023015"/>
    </source>
</evidence>
<protein>
    <submittedName>
        <fullName evidence="8">Unnamed protein product</fullName>
    </submittedName>
</protein>
<dbReference type="InterPro" id="IPR036864">
    <property type="entry name" value="Zn2-C6_fun-type_DNA-bd_sf"/>
</dbReference>
<evidence type="ECO:0000259" key="7">
    <source>
        <dbReference type="PROSITE" id="PS50048"/>
    </source>
</evidence>
<dbReference type="Pfam" id="PF00172">
    <property type="entry name" value="Zn_clus"/>
    <property type="match status" value="1"/>
</dbReference>
<organism evidence="8 9">
    <name type="scientific">Aspergillus oryzae</name>
    <name type="common">Yellow koji mold</name>
    <dbReference type="NCBI Taxonomy" id="5062"/>
    <lineage>
        <taxon>Eukaryota</taxon>
        <taxon>Fungi</taxon>
        <taxon>Dikarya</taxon>
        <taxon>Ascomycota</taxon>
        <taxon>Pezizomycotina</taxon>
        <taxon>Eurotiomycetes</taxon>
        <taxon>Eurotiomycetidae</taxon>
        <taxon>Eurotiales</taxon>
        <taxon>Aspergillaceae</taxon>
        <taxon>Aspergillus</taxon>
        <taxon>Aspergillus subgen. Circumdati</taxon>
    </lineage>
</organism>
<dbReference type="SUPFAM" id="SSF57701">
    <property type="entry name" value="Zn2/Cys6 DNA-binding domain"/>
    <property type="match status" value="1"/>
</dbReference>
<evidence type="ECO:0000313" key="9">
    <source>
        <dbReference type="Proteomes" id="UP001165205"/>
    </source>
</evidence>
<gene>
    <name evidence="8" type="ORF">Aory04_000322100</name>
</gene>
<dbReference type="SMART" id="SM00066">
    <property type="entry name" value="GAL4"/>
    <property type="match status" value="1"/>
</dbReference>
<dbReference type="PANTHER" id="PTHR47660:SF7">
    <property type="entry name" value="TRANSCRIPTION FACTOR WITH C2H2 AND ZN(2)-CYS(6) DNA BINDING DOMAIN (EUROFUNG)"/>
    <property type="match status" value="1"/>
</dbReference>
<feature type="domain" description="Zn(2)-C6 fungal-type" evidence="7">
    <location>
        <begin position="64"/>
        <end position="93"/>
    </location>
</feature>
<dbReference type="GO" id="GO:0006351">
    <property type="term" value="P:DNA-templated transcription"/>
    <property type="evidence" value="ECO:0007669"/>
    <property type="project" value="InterPro"/>
</dbReference>
<comment type="caution">
    <text evidence="8">The sequence shown here is derived from an EMBL/GenBank/DDBJ whole genome shotgun (WGS) entry which is preliminary data.</text>
</comment>
<dbReference type="Pfam" id="PF04082">
    <property type="entry name" value="Fungal_trans"/>
    <property type="match status" value="1"/>
</dbReference>
<keyword evidence="2" id="KW-0862">Zinc</keyword>
<sequence length="408" mass="46347">MRASTPALEQQIAPSAIAVSPAGIVILQVLRRKVPTDYHSDTLRRHIRRDHEEEQLETSRATRACHSCRVGKVRCRGGNPCKQCREKGHRCIFEGPIPSQPNAPDTPPCLDESIDPEPSELHQHDPGYQVDQYIQLYFARFHCRWPFLHRATFSASHEPSLLLYAVVMVGMWVSGRDSSRRAALDLHRRLGTLIRQQQVSFLYFSCLVWLRNANGSNTIQATWQDLSNHQQRPASAWPIATYQGVLLYLIFSLLSAPHYSHSLDLTIQLPVSDRRILTALVQTCLRHNVFFYPAMVGRYQDIDDVTCIWVGVEEIKRLGLALYKVCNRCRGALQGESEESNSRLLCLSDLRFPAPDSNHLWEAKSNMELSNLLAQTSRDMNPEGGHEIKLISESGGWLDNVDPGFNWI</sequence>
<evidence type="ECO:0000256" key="6">
    <source>
        <dbReference type="ARBA" id="ARBA00023242"/>
    </source>
</evidence>
<dbReference type="GO" id="GO:0009893">
    <property type="term" value="P:positive regulation of metabolic process"/>
    <property type="evidence" value="ECO:0007669"/>
    <property type="project" value="UniProtKB-ARBA"/>
</dbReference>
<keyword evidence="4" id="KW-0238">DNA-binding</keyword>
<dbReference type="InterPro" id="IPR007219">
    <property type="entry name" value="XnlR_reg_dom"/>
</dbReference>
<evidence type="ECO:0000256" key="1">
    <source>
        <dbReference type="ARBA" id="ARBA00022723"/>
    </source>
</evidence>
<accession>A0AAN4YGR3</accession>
<evidence type="ECO:0000256" key="5">
    <source>
        <dbReference type="ARBA" id="ARBA00023163"/>
    </source>
</evidence>
<dbReference type="AlphaFoldDB" id="A0AAN4YGR3"/>
<dbReference type="PROSITE" id="PS00463">
    <property type="entry name" value="ZN2_CY6_FUNGAL_1"/>
    <property type="match status" value="1"/>
</dbReference>
<dbReference type="GO" id="GO:0000981">
    <property type="term" value="F:DNA-binding transcription factor activity, RNA polymerase II-specific"/>
    <property type="evidence" value="ECO:0007669"/>
    <property type="project" value="InterPro"/>
</dbReference>
<dbReference type="EMBL" id="BSYA01000026">
    <property type="protein sequence ID" value="GMG26390.1"/>
    <property type="molecule type" value="Genomic_DNA"/>
</dbReference>